<accession>A0A813DJ79</accession>
<keyword evidence="3" id="KW-0812">Transmembrane</keyword>
<dbReference type="InterPro" id="IPR052769">
    <property type="entry name" value="TPR_domain_protein"/>
</dbReference>
<feature type="region of interest" description="Disordered" evidence="2">
    <location>
        <begin position="79"/>
        <end position="268"/>
    </location>
</feature>
<dbReference type="InterPro" id="IPR019734">
    <property type="entry name" value="TPR_rpt"/>
</dbReference>
<dbReference type="PANTHER" id="PTHR46014">
    <property type="entry name" value="TETRATRICOPEPTIDE REPEAT PROTEIN 1"/>
    <property type="match status" value="1"/>
</dbReference>
<evidence type="ECO:0000256" key="3">
    <source>
        <dbReference type="SAM" id="Phobius"/>
    </source>
</evidence>
<dbReference type="EMBL" id="CAJNNV010001988">
    <property type="protein sequence ID" value="CAE8586269.1"/>
    <property type="molecule type" value="Genomic_DNA"/>
</dbReference>
<dbReference type="PROSITE" id="PS50293">
    <property type="entry name" value="TPR_REGION"/>
    <property type="match status" value="1"/>
</dbReference>
<keyword evidence="6" id="KW-1185">Reference proteome</keyword>
<keyword evidence="1" id="KW-0802">TPR repeat</keyword>
<feature type="compositionally biased region" description="Low complexity" evidence="2">
    <location>
        <begin position="226"/>
        <end position="247"/>
    </location>
</feature>
<dbReference type="AlphaFoldDB" id="A0A813DJ79"/>
<name>A0A813DJ79_POLGL</name>
<feature type="signal peptide" evidence="4">
    <location>
        <begin position="1"/>
        <end position="28"/>
    </location>
</feature>
<keyword evidence="3" id="KW-0472">Membrane</keyword>
<organism evidence="5 6">
    <name type="scientific">Polarella glacialis</name>
    <name type="common">Dinoflagellate</name>
    <dbReference type="NCBI Taxonomy" id="89957"/>
    <lineage>
        <taxon>Eukaryota</taxon>
        <taxon>Sar</taxon>
        <taxon>Alveolata</taxon>
        <taxon>Dinophyceae</taxon>
        <taxon>Suessiales</taxon>
        <taxon>Suessiaceae</taxon>
        <taxon>Polarella</taxon>
    </lineage>
</organism>
<feature type="compositionally biased region" description="Low complexity" evidence="2">
    <location>
        <begin position="79"/>
        <end position="96"/>
    </location>
</feature>
<feature type="repeat" description="TPR" evidence="1">
    <location>
        <begin position="346"/>
        <end position="379"/>
    </location>
</feature>
<dbReference type="OrthoDB" id="448999at2759"/>
<feature type="compositionally biased region" description="Acidic residues" evidence="2">
    <location>
        <begin position="255"/>
        <end position="265"/>
    </location>
</feature>
<evidence type="ECO:0000256" key="1">
    <source>
        <dbReference type="PROSITE-ProRule" id="PRU00339"/>
    </source>
</evidence>
<keyword evidence="4" id="KW-0732">Signal</keyword>
<dbReference type="Gene3D" id="1.25.40.10">
    <property type="entry name" value="Tetratricopeptide repeat domain"/>
    <property type="match status" value="1"/>
</dbReference>
<sequence length="444" mass="47933">MSSFRSWCGALLSFLLLLASRRFSAGWAAPSFTVVVVACVYIWCLVLRVPELSKELKLPAEFSSSDVSAAGTPLLPASGASGAAAGSGQPAAKAPSTAPEKSPIAEMPEEKMSPAHPSKGAGAEVQNTAVSSTPAESSQEPSFEDDREEAVESRGLGGSAKLEKSVVGQDVIGESPTLVTSHAELQGTKDQEEKEVFGEVEATRRSPGEETEEDTDAQVEKLPDVAAEPGTAEPGTAEPGTAEAGTAEADRGEEGELEAEEDELFADPLRAQELRLEGNEHFKAGRLHDARESYSEALHLSSRGAAGSKDRAVLHCNRAACLQKLGRWEDTVSDCAKAIELDAEYLKAYSRRSSAYEELGRWHDALEDLKKAIELDPSLRSREYKRQAVLEKRTKEQFDKDKDDMMGKLKELGNTVLGKFGMSTENFKMEQDPDTGSYSLKFQQ</sequence>
<evidence type="ECO:0000256" key="4">
    <source>
        <dbReference type="SAM" id="SignalP"/>
    </source>
</evidence>
<dbReference type="PROSITE" id="PS50005">
    <property type="entry name" value="TPR"/>
    <property type="match status" value="1"/>
</dbReference>
<gene>
    <name evidence="5" type="ORF">PGLA1383_LOCUS5147</name>
</gene>
<keyword evidence="3" id="KW-1133">Transmembrane helix</keyword>
<comment type="caution">
    <text evidence="5">The sequence shown here is derived from an EMBL/GenBank/DDBJ whole genome shotgun (WGS) entry which is preliminary data.</text>
</comment>
<dbReference type="Proteomes" id="UP000654075">
    <property type="component" value="Unassembled WGS sequence"/>
</dbReference>
<dbReference type="InterPro" id="IPR011990">
    <property type="entry name" value="TPR-like_helical_dom_sf"/>
</dbReference>
<dbReference type="Pfam" id="PF13424">
    <property type="entry name" value="TPR_12"/>
    <property type="match status" value="1"/>
</dbReference>
<dbReference type="PANTHER" id="PTHR46014:SF1">
    <property type="entry name" value="TETRATRICOPEPTIDE REPEAT PROTEIN 1"/>
    <property type="match status" value="1"/>
</dbReference>
<dbReference type="SMART" id="SM00028">
    <property type="entry name" value="TPR"/>
    <property type="match status" value="3"/>
</dbReference>
<feature type="chain" id="PRO_5033053543" evidence="4">
    <location>
        <begin position="29"/>
        <end position="444"/>
    </location>
</feature>
<evidence type="ECO:0000256" key="2">
    <source>
        <dbReference type="SAM" id="MobiDB-lite"/>
    </source>
</evidence>
<dbReference type="SUPFAM" id="SSF48452">
    <property type="entry name" value="TPR-like"/>
    <property type="match status" value="1"/>
</dbReference>
<protein>
    <submittedName>
        <fullName evidence="5">Uncharacterized protein</fullName>
    </submittedName>
</protein>
<feature type="compositionally biased region" description="Polar residues" evidence="2">
    <location>
        <begin position="125"/>
        <end position="141"/>
    </location>
</feature>
<evidence type="ECO:0000313" key="5">
    <source>
        <dbReference type="EMBL" id="CAE8586269.1"/>
    </source>
</evidence>
<reference evidence="5" key="1">
    <citation type="submission" date="2021-02" db="EMBL/GenBank/DDBJ databases">
        <authorList>
            <person name="Dougan E. K."/>
            <person name="Rhodes N."/>
            <person name="Thang M."/>
            <person name="Chan C."/>
        </authorList>
    </citation>
    <scope>NUCLEOTIDE SEQUENCE</scope>
</reference>
<feature type="compositionally biased region" description="Basic and acidic residues" evidence="2">
    <location>
        <begin position="187"/>
        <end position="208"/>
    </location>
</feature>
<feature type="transmembrane region" description="Helical" evidence="3">
    <location>
        <begin position="32"/>
        <end position="49"/>
    </location>
</feature>
<evidence type="ECO:0000313" key="6">
    <source>
        <dbReference type="Proteomes" id="UP000654075"/>
    </source>
</evidence>
<proteinExistence type="predicted"/>